<evidence type="ECO:0000256" key="1">
    <source>
        <dbReference type="ARBA" id="ARBA00004651"/>
    </source>
</evidence>
<dbReference type="Gene3D" id="1.10.3720.10">
    <property type="entry name" value="MetI-like"/>
    <property type="match status" value="1"/>
</dbReference>
<feature type="transmembrane region" description="Helical" evidence="7">
    <location>
        <begin position="78"/>
        <end position="104"/>
    </location>
</feature>
<protein>
    <submittedName>
        <fullName evidence="9">Oligopeptide transport system permease-like protein</fullName>
    </submittedName>
</protein>
<comment type="caution">
    <text evidence="9">The sequence shown here is derived from an EMBL/GenBank/DDBJ whole genome shotgun (WGS) entry which is preliminary data.</text>
</comment>
<dbReference type="RefSeq" id="WP_260676078.1">
    <property type="nucleotide sequence ID" value="NZ_CM002692.1"/>
</dbReference>
<keyword evidence="5 7" id="KW-1133">Transmembrane helix</keyword>
<feature type="transmembrane region" description="Helical" evidence="7">
    <location>
        <begin position="158"/>
        <end position="177"/>
    </location>
</feature>
<dbReference type="GO" id="GO:0005886">
    <property type="term" value="C:plasma membrane"/>
    <property type="evidence" value="ECO:0007669"/>
    <property type="project" value="UniProtKB-SubCell"/>
</dbReference>
<evidence type="ECO:0000313" key="9">
    <source>
        <dbReference type="EMBL" id="EZP76124.1"/>
    </source>
</evidence>
<gene>
    <name evidence="9" type="ORF">H839_12644</name>
</gene>
<feature type="domain" description="ABC transmembrane type-1" evidence="8">
    <location>
        <begin position="75"/>
        <end position="273"/>
    </location>
</feature>
<dbReference type="AlphaFoldDB" id="A0ABC9VCN1"/>
<dbReference type="EMBL" id="AOTZ01000006">
    <property type="protein sequence ID" value="EZP76124.1"/>
    <property type="molecule type" value="Genomic_DNA"/>
</dbReference>
<reference evidence="9 10" key="1">
    <citation type="journal article" date="2014" name="Appl. Microbiol. Biotechnol.">
        <title>Transformable facultative thermophile Geobacillus stearothermophilus NUB3621 as a host strain for metabolic engineering.</title>
        <authorList>
            <person name="Blanchard K."/>
            <person name="Robic S."/>
            <person name="Matsumura I."/>
        </authorList>
    </citation>
    <scope>NUCLEOTIDE SEQUENCE [LARGE SCALE GENOMIC DNA]</scope>
    <source>
        <strain evidence="9 10">NUB3621</strain>
    </source>
</reference>
<dbReference type="SUPFAM" id="SSF161098">
    <property type="entry name" value="MetI-like"/>
    <property type="match status" value="1"/>
</dbReference>
<keyword evidence="6 7" id="KW-0472">Membrane</keyword>
<evidence type="ECO:0000256" key="4">
    <source>
        <dbReference type="ARBA" id="ARBA00022692"/>
    </source>
</evidence>
<comment type="subcellular location">
    <subcellularLocation>
        <location evidence="1 7">Cell membrane</location>
        <topology evidence="1 7">Multi-pass membrane protein</topology>
    </subcellularLocation>
</comment>
<dbReference type="PANTHER" id="PTHR30465:SF44">
    <property type="entry name" value="ABC-TYPE DIPEPTIDE_OLIGOPEPTIDE TRANSPORT SYSTEM, PERMEASE COMPONENT"/>
    <property type="match status" value="1"/>
</dbReference>
<dbReference type="InterPro" id="IPR035906">
    <property type="entry name" value="MetI-like_sf"/>
</dbReference>
<dbReference type="InterPro" id="IPR000515">
    <property type="entry name" value="MetI-like"/>
</dbReference>
<dbReference type="Proteomes" id="UP000023566">
    <property type="component" value="Chromosome"/>
</dbReference>
<comment type="similarity">
    <text evidence="7">Belongs to the binding-protein-dependent transport system permease family.</text>
</comment>
<evidence type="ECO:0000256" key="5">
    <source>
        <dbReference type="ARBA" id="ARBA00022989"/>
    </source>
</evidence>
<name>A0ABC9VCN1_9BACL</name>
<feature type="transmembrane region" description="Helical" evidence="7">
    <location>
        <begin position="116"/>
        <end position="138"/>
    </location>
</feature>
<keyword evidence="3" id="KW-1003">Cell membrane</keyword>
<feature type="transmembrane region" description="Helical" evidence="7">
    <location>
        <begin position="253"/>
        <end position="277"/>
    </location>
</feature>
<evidence type="ECO:0000313" key="10">
    <source>
        <dbReference type="Proteomes" id="UP000023566"/>
    </source>
</evidence>
<keyword evidence="4 7" id="KW-0812">Transmembrane</keyword>
<dbReference type="Pfam" id="PF00528">
    <property type="entry name" value="BPD_transp_1"/>
    <property type="match status" value="1"/>
</dbReference>
<accession>A0ABC9VCN1</accession>
<dbReference type="CDD" id="cd06261">
    <property type="entry name" value="TM_PBP2"/>
    <property type="match status" value="1"/>
</dbReference>
<evidence type="ECO:0000256" key="6">
    <source>
        <dbReference type="ARBA" id="ARBA00023136"/>
    </source>
</evidence>
<feature type="transmembrane region" description="Helical" evidence="7">
    <location>
        <begin position="223"/>
        <end position="247"/>
    </location>
</feature>
<evidence type="ECO:0000256" key="3">
    <source>
        <dbReference type="ARBA" id="ARBA00022475"/>
    </source>
</evidence>
<organism evidence="9 10">
    <name type="scientific">Parageobacillus genomosp. 1</name>
    <dbReference type="NCBI Taxonomy" id="1295642"/>
    <lineage>
        <taxon>Bacteria</taxon>
        <taxon>Bacillati</taxon>
        <taxon>Bacillota</taxon>
        <taxon>Bacilli</taxon>
        <taxon>Bacillales</taxon>
        <taxon>Anoxybacillaceae</taxon>
        <taxon>Parageobacillus</taxon>
    </lineage>
</organism>
<feature type="transmembrane region" description="Helical" evidence="7">
    <location>
        <begin position="12"/>
        <end position="32"/>
    </location>
</feature>
<keyword evidence="10" id="KW-1185">Reference proteome</keyword>
<dbReference type="PANTHER" id="PTHR30465">
    <property type="entry name" value="INNER MEMBRANE ABC TRANSPORTER"/>
    <property type="match status" value="1"/>
</dbReference>
<sequence length="285" mass="32869">MAKTIQSVAKVILECLAAILGVVIVSGLPNLFHNISINIKEYVKTLGYISMKLIHPLSIEYGMNRKVFPQILIHYRESLLLCGLAIVVALVLAWGITYITLLFFRRNMERIQMILAFFESLPDLLIIVTFQLIVIAIFKKTGWLIFQLASVGEERSLFLPVICLSIPISPLFAKLLLQQYENELRKPYVEYAFSKGLSFFYILNKHVLRNVALGLLYYSKTMIWCMLSNLIMIEYVFNVSGITAFLIEYHTPEVFALGVLLLYIPVFLFYRISYLFLPQMWKGEK</sequence>
<proteinExistence type="inferred from homology"/>
<evidence type="ECO:0000256" key="7">
    <source>
        <dbReference type="RuleBase" id="RU363032"/>
    </source>
</evidence>
<evidence type="ECO:0000259" key="8">
    <source>
        <dbReference type="PROSITE" id="PS50928"/>
    </source>
</evidence>
<keyword evidence="2 7" id="KW-0813">Transport</keyword>
<dbReference type="PROSITE" id="PS50928">
    <property type="entry name" value="ABC_TM1"/>
    <property type="match status" value="1"/>
</dbReference>
<evidence type="ECO:0000256" key="2">
    <source>
        <dbReference type="ARBA" id="ARBA00022448"/>
    </source>
</evidence>